<dbReference type="PANTHER" id="PTHR14224">
    <property type="entry name" value="SIMILAR TO PREFERENTIALLY EXPRESSED ANTIGEN IN MELANOMA-LIKE 3"/>
    <property type="match status" value="1"/>
</dbReference>
<keyword evidence="3" id="KW-0433">Leucine-rich repeat</keyword>
<accession>A0A7L1DZG6</accession>
<evidence type="ECO:0000256" key="3">
    <source>
        <dbReference type="ARBA" id="ARBA00022614"/>
    </source>
</evidence>
<comment type="subcellular location">
    <subcellularLocation>
        <location evidence="1">Cytoplasm</location>
    </subcellularLocation>
</comment>
<proteinExistence type="predicted"/>
<dbReference type="Proteomes" id="UP000565754">
    <property type="component" value="Unassembled WGS sequence"/>
</dbReference>
<evidence type="ECO:0000313" key="5">
    <source>
        <dbReference type="EMBL" id="NXM82513.1"/>
    </source>
</evidence>
<evidence type="ECO:0000256" key="1">
    <source>
        <dbReference type="ARBA" id="ARBA00004496"/>
    </source>
</evidence>
<dbReference type="SUPFAM" id="SSF52047">
    <property type="entry name" value="RNI-like"/>
    <property type="match status" value="1"/>
</dbReference>
<dbReference type="InterPro" id="IPR050694">
    <property type="entry name" value="LRRC14/PRAME"/>
</dbReference>
<evidence type="ECO:0000313" key="6">
    <source>
        <dbReference type="Proteomes" id="UP000565754"/>
    </source>
</evidence>
<feature type="non-terminal residue" evidence="5">
    <location>
        <position position="1"/>
    </location>
</feature>
<dbReference type="EMBL" id="VXBF01003903">
    <property type="protein sequence ID" value="NXM82513.1"/>
    <property type="molecule type" value="Genomic_DNA"/>
</dbReference>
<protein>
    <submittedName>
        <fullName evidence="5">LRC14 protein</fullName>
    </submittedName>
</protein>
<feature type="non-terminal residue" evidence="5">
    <location>
        <position position="79"/>
    </location>
</feature>
<dbReference type="AlphaFoldDB" id="A0A7L1DZG6"/>
<dbReference type="GO" id="GO:0005737">
    <property type="term" value="C:cytoplasm"/>
    <property type="evidence" value="ECO:0007669"/>
    <property type="project" value="UniProtKB-SubCell"/>
</dbReference>
<organism evidence="5 6">
    <name type="scientific">Oenanthe oenanthe</name>
    <name type="common">Northern wheatear</name>
    <dbReference type="NCBI Taxonomy" id="279966"/>
    <lineage>
        <taxon>Eukaryota</taxon>
        <taxon>Metazoa</taxon>
        <taxon>Chordata</taxon>
        <taxon>Craniata</taxon>
        <taxon>Vertebrata</taxon>
        <taxon>Euteleostomi</taxon>
        <taxon>Archelosauria</taxon>
        <taxon>Archosauria</taxon>
        <taxon>Dinosauria</taxon>
        <taxon>Saurischia</taxon>
        <taxon>Theropoda</taxon>
        <taxon>Coelurosauria</taxon>
        <taxon>Aves</taxon>
        <taxon>Neognathae</taxon>
        <taxon>Neoaves</taxon>
        <taxon>Telluraves</taxon>
        <taxon>Australaves</taxon>
        <taxon>Passeriformes</taxon>
        <taxon>Muscicapidae</taxon>
        <taxon>Oenanthe</taxon>
    </lineage>
</organism>
<reference evidence="5 6" key="1">
    <citation type="submission" date="2019-09" db="EMBL/GenBank/DDBJ databases">
        <title>Bird 10,000 Genomes (B10K) Project - Family phase.</title>
        <authorList>
            <person name="Zhang G."/>
        </authorList>
    </citation>
    <scope>NUCLEOTIDE SEQUENCE [LARGE SCALE GENOMIC DNA]</scope>
    <source>
        <strain evidence="5">B10K-DU-001-74</strain>
        <tissue evidence="5">Muscle</tissue>
    </source>
</reference>
<comment type="caution">
    <text evidence="5">The sequence shown here is derived from an EMBL/GenBank/DDBJ whole genome shotgun (WGS) entry which is preliminary data.</text>
</comment>
<evidence type="ECO:0000256" key="4">
    <source>
        <dbReference type="ARBA" id="ARBA00022737"/>
    </source>
</evidence>
<dbReference type="PANTHER" id="PTHR14224:SF9">
    <property type="entry name" value="LEUCINE-RICH REPEAT-CONTAINING PROTEIN 14"/>
    <property type="match status" value="1"/>
</dbReference>
<gene>
    <name evidence="5" type="primary">Lrrc14_3</name>
    <name evidence="5" type="ORF">OENOEN_R15147</name>
</gene>
<keyword evidence="2" id="KW-0963">Cytoplasm</keyword>
<keyword evidence="6" id="KW-1185">Reference proteome</keyword>
<evidence type="ECO:0000256" key="2">
    <source>
        <dbReference type="ARBA" id="ARBA00022490"/>
    </source>
</evidence>
<keyword evidence="4" id="KW-0677">Repeat</keyword>
<name>A0A7L1DZG6_OENON</name>
<sequence length="79" mass="8818">RSLKLWDLTMDGQHQTPESANGIPCMARHLGMLPSLRELNLGCAELPGNLRQILCELQAPLESLELDFCSLHPADFTFL</sequence>